<keyword evidence="5" id="KW-1185">Reference proteome</keyword>
<evidence type="ECO:0000313" key="4">
    <source>
        <dbReference type="EMBL" id="KIM35783.1"/>
    </source>
</evidence>
<dbReference type="GO" id="GO:0017070">
    <property type="term" value="F:U6 snRNA binding"/>
    <property type="evidence" value="ECO:0007669"/>
    <property type="project" value="TreeGrafter"/>
</dbReference>
<dbReference type="InterPro" id="IPR015943">
    <property type="entry name" value="WD40/YVTN_repeat-like_dom_sf"/>
</dbReference>
<evidence type="ECO:0000313" key="5">
    <source>
        <dbReference type="Proteomes" id="UP000053424"/>
    </source>
</evidence>
<evidence type="ECO:0000256" key="1">
    <source>
        <dbReference type="ARBA" id="ARBA00022574"/>
    </source>
</evidence>
<dbReference type="SMART" id="SM00320">
    <property type="entry name" value="WD40"/>
    <property type="match status" value="4"/>
</dbReference>
<dbReference type="Pfam" id="PF00400">
    <property type="entry name" value="WD40"/>
    <property type="match status" value="4"/>
</dbReference>
<dbReference type="InterPro" id="IPR001680">
    <property type="entry name" value="WD40_rpt"/>
</dbReference>
<dbReference type="GO" id="GO:0030621">
    <property type="term" value="F:U4 snRNA binding"/>
    <property type="evidence" value="ECO:0007669"/>
    <property type="project" value="TreeGrafter"/>
</dbReference>
<proteinExistence type="predicted"/>
<evidence type="ECO:0000256" key="2">
    <source>
        <dbReference type="ARBA" id="ARBA00022737"/>
    </source>
</evidence>
<dbReference type="Proteomes" id="UP000053424">
    <property type="component" value="Unassembled WGS sequence"/>
</dbReference>
<feature type="repeat" description="WD" evidence="3">
    <location>
        <begin position="175"/>
        <end position="216"/>
    </location>
</feature>
<dbReference type="PRINTS" id="PR00320">
    <property type="entry name" value="GPROTEINBRPT"/>
</dbReference>
<dbReference type="PROSITE" id="PS00678">
    <property type="entry name" value="WD_REPEATS_1"/>
    <property type="match status" value="2"/>
</dbReference>
<dbReference type="SUPFAM" id="SSF50978">
    <property type="entry name" value="WD40 repeat-like"/>
    <property type="match status" value="1"/>
</dbReference>
<gene>
    <name evidence="4" type="ORF">M413DRAFT_79084</name>
</gene>
<sequence>METPLAGGLQAVYDAVISSLQCRRPPMLQFRVLQSLMRVPSETMGFLRRARSVDILPLLSALLEDCNPEYKEVVRKFLMEFIDGCIFIMDGHTGYVSSVAFSPDGKHVVSGSSDSTVRIWNPQTGKQVERPLQGHTAPIVYVAFSADNGGIISTDKDNILRTWDAGTAEPVGAPFRGHTQSVLCVAFSPDGKRIVSGSYDQTIRIWDVEAAEATGKPVGEPFRGHTKSVLCVAFSPDGKRIVLGSYDQTIRIWDVEAAEAVAGLCSNQGDLYSNPSPSHFPVFDSSNFLLQSTVYIWLFLSLCIPPMQIIV</sequence>
<dbReference type="PROSITE" id="PS50294">
    <property type="entry name" value="WD_REPEATS_REGION"/>
    <property type="match status" value="4"/>
</dbReference>
<feature type="repeat" description="WD" evidence="3">
    <location>
        <begin position="89"/>
        <end position="130"/>
    </location>
</feature>
<dbReference type="EMBL" id="KN831814">
    <property type="protein sequence ID" value="KIM35783.1"/>
    <property type="molecule type" value="Genomic_DNA"/>
</dbReference>
<dbReference type="AlphaFoldDB" id="A0A0C2XD11"/>
<dbReference type="CDD" id="cd00200">
    <property type="entry name" value="WD40"/>
    <property type="match status" value="1"/>
</dbReference>
<organism evidence="4 5">
    <name type="scientific">Hebeloma cylindrosporum</name>
    <dbReference type="NCBI Taxonomy" id="76867"/>
    <lineage>
        <taxon>Eukaryota</taxon>
        <taxon>Fungi</taxon>
        <taxon>Dikarya</taxon>
        <taxon>Basidiomycota</taxon>
        <taxon>Agaricomycotina</taxon>
        <taxon>Agaricomycetes</taxon>
        <taxon>Agaricomycetidae</taxon>
        <taxon>Agaricales</taxon>
        <taxon>Agaricineae</taxon>
        <taxon>Hymenogastraceae</taxon>
        <taxon>Hebeloma</taxon>
    </lineage>
</organism>
<feature type="repeat" description="WD" evidence="3">
    <location>
        <begin position="132"/>
        <end position="173"/>
    </location>
</feature>
<dbReference type="PANTHER" id="PTHR19846">
    <property type="entry name" value="WD40 REPEAT PROTEIN"/>
    <property type="match status" value="1"/>
</dbReference>
<dbReference type="STRING" id="686832.A0A0C2XD11"/>
<dbReference type="HOGENOM" id="CLU_894456_0_0_1"/>
<name>A0A0C2XD11_HEBCY</name>
<evidence type="ECO:0000256" key="3">
    <source>
        <dbReference type="PROSITE-ProRule" id="PRU00221"/>
    </source>
</evidence>
<dbReference type="GO" id="GO:0000398">
    <property type="term" value="P:mRNA splicing, via spliceosome"/>
    <property type="evidence" value="ECO:0007669"/>
    <property type="project" value="TreeGrafter"/>
</dbReference>
<dbReference type="InterPro" id="IPR036322">
    <property type="entry name" value="WD40_repeat_dom_sf"/>
</dbReference>
<dbReference type="InterPro" id="IPR019775">
    <property type="entry name" value="WD40_repeat_CS"/>
</dbReference>
<feature type="repeat" description="WD" evidence="3">
    <location>
        <begin position="222"/>
        <end position="263"/>
    </location>
</feature>
<dbReference type="OrthoDB" id="674604at2759"/>
<dbReference type="PROSITE" id="PS50082">
    <property type="entry name" value="WD_REPEATS_2"/>
    <property type="match status" value="4"/>
</dbReference>
<dbReference type="PANTHER" id="PTHR19846:SF0">
    <property type="entry name" value="PRE-MRNA PROCESSING FACTOR 4"/>
    <property type="match status" value="1"/>
</dbReference>
<keyword evidence="1 3" id="KW-0853">WD repeat</keyword>
<reference evidence="5" key="2">
    <citation type="submission" date="2015-01" db="EMBL/GenBank/DDBJ databases">
        <title>Evolutionary Origins and Diversification of the Mycorrhizal Mutualists.</title>
        <authorList>
            <consortium name="DOE Joint Genome Institute"/>
            <consortium name="Mycorrhizal Genomics Consortium"/>
            <person name="Kohler A."/>
            <person name="Kuo A."/>
            <person name="Nagy L.G."/>
            <person name="Floudas D."/>
            <person name="Copeland A."/>
            <person name="Barry K.W."/>
            <person name="Cichocki N."/>
            <person name="Veneault-Fourrey C."/>
            <person name="LaButti K."/>
            <person name="Lindquist E.A."/>
            <person name="Lipzen A."/>
            <person name="Lundell T."/>
            <person name="Morin E."/>
            <person name="Murat C."/>
            <person name="Riley R."/>
            <person name="Ohm R."/>
            <person name="Sun H."/>
            <person name="Tunlid A."/>
            <person name="Henrissat B."/>
            <person name="Grigoriev I.V."/>
            <person name="Hibbett D.S."/>
            <person name="Martin F."/>
        </authorList>
    </citation>
    <scope>NUCLEOTIDE SEQUENCE [LARGE SCALE GENOMIC DNA]</scope>
    <source>
        <strain evidence="5">h7</strain>
    </source>
</reference>
<reference evidence="4 5" key="1">
    <citation type="submission" date="2014-04" db="EMBL/GenBank/DDBJ databases">
        <authorList>
            <consortium name="DOE Joint Genome Institute"/>
            <person name="Kuo A."/>
            <person name="Gay G."/>
            <person name="Dore J."/>
            <person name="Kohler A."/>
            <person name="Nagy L.G."/>
            <person name="Floudas D."/>
            <person name="Copeland A."/>
            <person name="Barry K.W."/>
            <person name="Cichocki N."/>
            <person name="Veneault-Fourrey C."/>
            <person name="LaButti K."/>
            <person name="Lindquist E.A."/>
            <person name="Lipzen A."/>
            <person name="Lundell T."/>
            <person name="Morin E."/>
            <person name="Murat C."/>
            <person name="Sun H."/>
            <person name="Tunlid A."/>
            <person name="Henrissat B."/>
            <person name="Grigoriev I.V."/>
            <person name="Hibbett D.S."/>
            <person name="Martin F."/>
            <person name="Nordberg H.P."/>
            <person name="Cantor M.N."/>
            <person name="Hua S.X."/>
        </authorList>
    </citation>
    <scope>NUCLEOTIDE SEQUENCE [LARGE SCALE GENOMIC DNA]</scope>
    <source>
        <strain evidence="5">h7</strain>
    </source>
</reference>
<protein>
    <submittedName>
        <fullName evidence="4">Uncharacterized protein</fullName>
    </submittedName>
</protein>
<keyword evidence="2" id="KW-0677">Repeat</keyword>
<accession>A0A0C2XD11</accession>
<dbReference type="GO" id="GO:0046540">
    <property type="term" value="C:U4/U6 x U5 tri-snRNP complex"/>
    <property type="evidence" value="ECO:0007669"/>
    <property type="project" value="TreeGrafter"/>
</dbReference>
<dbReference type="Gene3D" id="2.130.10.10">
    <property type="entry name" value="YVTN repeat-like/Quinoprotein amine dehydrogenase"/>
    <property type="match status" value="1"/>
</dbReference>
<dbReference type="InterPro" id="IPR020472">
    <property type="entry name" value="WD40_PAC1"/>
</dbReference>